<accession>A0AAD2G877</accession>
<dbReference type="AlphaFoldDB" id="A0AAD2G877"/>
<evidence type="ECO:0000259" key="5">
    <source>
        <dbReference type="PROSITE" id="PS50893"/>
    </source>
</evidence>
<dbReference type="EMBL" id="CAKOGP040002258">
    <property type="protein sequence ID" value="CAJ1966135.1"/>
    <property type="molecule type" value="Genomic_DNA"/>
</dbReference>
<evidence type="ECO:0000256" key="2">
    <source>
        <dbReference type="ARBA" id="ARBA00022840"/>
    </source>
</evidence>
<evidence type="ECO:0000313" key="6">
    <source>
        <dbReference type="EMBL" id="CAJ1966135.1"/>
    </source>
</evidence>
<sequence>MAASNGTTNDNSSNHDQQPIVQFRAAAKGPRCPFEGPIEFSLFPGGCLSLKGNSGMGKTTLGSVLCGLPGHDQVLKKLDIVMEQCEWDSTIPKVERCGVLFQQTTLLDELTVAGNLAVALKLHKDKFANDHERDLKIKQLLDAVGLHYERDASKKPNELSGGMGRRASLALQLAQHKRVIVLDEPFTGLDHQTAVSVAKELVHLRQTQNTCLLLISHEPHLAEVVMDPTKTHNNQVIELKPKQSQSKDDSQSSTSVKPSLFGTTFRDRCLDRLVDYIGYSLPLIAMAFCATGLAVAMLTADLLRRLDIQDQVLELVETEVKPLIKILTGEEANMLQMLGVRMKIMDLLQKTVPPAKASLFAIGLTKLFVLEVGPLLTALLLCGRIGGSYAGKVGTMQATKQNKLLQTLGIAPQWWTLGPSLVAAIVAAPLLTVIGTALAVGLGGIVGPSYYGIGTLEQFRKDSLDAVFPALRLVSFQGLDWRVTYQSNPTWVDTLVEVGTYPPIYLLLKATTSIWIILGVAEVIARMQPNLTSRGVPGVITFSVVLSGLLVILADWGFSQFWLLRQ</sequence>
<gene>
    <name evidence="6" type="ORF">CYCCA115_LOCUS21718</name>
</gene>
<organism evidence="6 7">
    <name type="scientific">Cylindrotheca closterium</name>
    <dbReference type="NCBI Taxonomy" id="2856"/>
    <lineage>
        <taxon>Eukaryota</taxon>
        <taxon>Sar</taxon>
        <taxon>Stramenopiles</taxon>
        <taxon>Ochrophyta</taxon>
        <taxon>Bacillariophyta</taxon>
        <taxon>Bacillariophyceae</taxon>
        <taxon>Bacillariophycidae</taxon>
        <taxon>Bacillariales</taxon>
        <taxon>Bacillariaceae</taxon>
        <taxon>Cylindrotheca</taxon>
    </lineage>
</organism>
<reference evidence="6" key="1">
    <citation type="submission" date="2023-08" db="EMBL/GenBank/DDBJ databases">
        <authorList>
            <person name="Audoor S."/>
            <person name="Bilcke G."/>
        </authorList>
    </citation>
    <scope>NUCLEOTIDE SEQUENCE</scope>
</reference>
<feature type="region of interest" description="Disordered" evidence="3">
    <location>
        <begin position="239"/>
        <end position="258"/>
    </location>
</feature>
<dbReference type="Proteomes" id="UP001295423">
    <property type="component" value="Unassembled WGS sequence"/>
</dbReference>
<dbReference type="InterPro" id="IPR015854">
    <property type="entry name" value="ABC_transpr_LolD-like"/>
</dbReference>
<dbReference type="PANTHER" id="PTHR24220">
    <property type="entry name" value="IMPORT ATP-BINDING PROTEIN"/>
    <property type="match status" value="1"/>
</dbReference>
<dbReference type="PROSITE" id="PS50893">
    <property type="entry name" value="ABC_TRANSPORTER_2"/>
    <property type="match status" value="1"/>
</dbReference>
<evidence type="ECO:0000256" key="4">
    <source>
        <dbReference type="SAM" id="Phobius"/>
    </source>
</evidence>
<dbReference type="Gene3D" id="3.40.50.300">
    <property type="entry name" value="P-loop containing nucleotide triphosphate hydrolases"/>
    <property type="match status" value="1"/>
</dbReference>
<keyword evidence="4" id="KW-1133">Transmembrane helix</keyword>
<keyword evidence="4" id="KW-0472">Membrane</keyword>
<dbReference type="GO" id="GO:0022857">
    <property type="term" value="F:transmembrane transporter activity"/>
    <property type="evidence" value="ECO:0007669"/>
    <property type="project" value="TreeGrafter"/>
</dbReference>
<comment type="caution">
    <text evidence="6">The sequence shown here is derived from an EMBL/GenBank/DDBJ whole genome shotgun (WGS) entry which is preliminary data.</text>
</comment>
<dbReference type="SMART" id="SM00382">
    <property type="entry name" value="AAA"/>
    <property type="match status" value="1"/>
</dbReference>
<dbReference type="GO" id="GO:0016887">
    <property type="term" value="F:ATP hydrolysis activity"/>
    <property type="evidence" value="ECO:0007669"/>
    <property type="project" value="InterPro"/>
</dbReference>
<dbReference type="GO" id="GO:0043190">
    <property type="term" value="C:ATP-binding cassette (ABC) transporter complex"/>
    <property type="evidence" value="ECO:0007669"/>
    <property type="project" value="InterPro"/>
</dbReference>
<dbReference type="InterPro" id="IPR003439">
    <property type="entry name" value="ABC_transporter-like_ATP-bd"/>
</dbReference>
<feature type="transmembrane region" description="Helical" evidence="4">
    <location>
        <begin position="536"/>
        <end position="558"/>
    </location>
</feature>
<proteinExistence type="predicted"/>
<keyword evidence="1" id="KW-0547">Nucleotide-binding</keyword>
<name>A0AAD2G877_9STRA</name>
<dbReference type="GO" id="GO:0005524">
    <property type="term" value="F:ATP binding"/>
    <property type="evidence" value="ECO:0007669"/>
    <property type="project" value="UniProtKB-KW"/>
</dbReference>
<dbReference type="InterPro" id="IPR027417">
    <property type="entry name" value="P-loop_NTPase"/>
</dbReference>
<dbReference type="InterPro" id="IPR003593">
    <property type="entry name" value="AAA+_ATPase"/>
</dbReference>
<feature type="transmembrane region" description="Helical" evidence="4">
    <location>
        <begin position="421"/>
        <end position="446"/>
    </location>
</feature>
<feature type="transmembrane region" description="Helical" evidence="4">
    <location>
        <begin position="276"/>
        <end position="298"/>
    </location>
</feature>
<evidence type="ECO:0000313" key="7">
    <source>
        <dbReference type="Proteomes" id="UP001295423"/>
    </source>
</evidence>
<dbReference type="SUPFAM" id="SSF52540">
    <property type="entry name" value="P-loop containing nucleoside triphosphate hydrolases"/>
    <property type="match status" value="1"/>
</dbReference>
<keyword evidence="4" id="KW-0812">Transmembrane</keyword>
<dbReference type="Pfam" id="PF00005">
    <property type="entry name" value="ABC_tran"/>
    <property type="match status" value="1"/>
</dbReference>
<dbReference type="Pfam" id="PF02405">
    <property type="entry name" value="MlaE"/>
    <property type="match status" value="1"/>
</dbReference>
<evidence type="ECO:0000256" key="3">
    <source>
        <dbReference type="SAM" id="MobiDB-lite"/>
    </source>
</evidence>
<keyword evidence="2" id="KW-0067">ATP-binding</keyword>
<feature type="compositionally biased region" description="Basic and acidic residues" evidence="3">
    <location>
        <begin position="239"/>
        <end position="250"/>
    </location>
</feature>
<feature type="domain" description="ABC transporter" evidence="5">
    <location>
        <begin position="15"/>
        <end position="259"/>
    </location>
</feature>
<protein>
    <recommendedName>
        <fullName evidence="5">ABC transporter domain-containing protein</fullName>
    </recommendedName>
</protein>
<evidence type="ECO:0000256" key="1">
    <source>
        <dbReference type="ARBA" id="ARBA00022741"/>
    </source>
</evidence>
<dbReference type="InterPro" id="IPR030802">
    <property type="entry name" value="Permease_MalE"/>
</dbReference>
<keyword evidence="7" id="KW-1185">Reference proteome</keyword>